<feature type="compositionally biased region" description="Acidic residues" evidence="1">
    <location>
        <begin position="470"/>
        <end position="484"/>
    </location>
</feature>
<dbReference type="EMBL" id="LR026987">
    <property type="protein sequence ID" value="VCU41327.1"/>
    <property type="molecule type" value="Genomic_DNA"/>
</dbReference>
<keyword evidence="4" id="KW-1185">Reference proteome</keyword>
<feature type="compositionally biased region" description="Acidic residues" evidence="1">
    <location>
        <begin position="433"/>
        <end position="448"/>
    </location>
</feature>
<reference evidence="3 4" key="1">
    <citation type="submission" date="2018-08" db="EMBL/GenBank/DDBJ databases">
        <authorList>
            <person name="Muller C M."/>
        </authorList>
    </citation>
    <scope>NUCLEOTIDE SEQUENCE [LARGE SCALE GENOMIC DNA]</scope>
</reference>
<gene>
    <name evidence="3" type="ORF">BGT96224V316_LOCUS2568</name>
</gene>
<name>A0A9X9PSV4_BLUGR</name>
<evidence type="ECO:0000256" key="2">
    <source>
        <dbReference type="SAM" id="SignalP"/>
    </source>
</evidence>
<feature type="chain" id="PRO_5040967305" evidence="2">
    <location>
        <begin position="22"/>
        <end position="517"/>
    </location>
</feature>
<evidence type="ECO:0000313" key="4">
    <source>
        <dbReference type="Proteomes" id="UP000324639"/>
    </source>
</evidence>
<feature type="region of interest" description="Disordered" evidence="1">
    <location>
        <begin position="305"/>
        <end position="517"/>
    </location>
</feature>
<proteinExistence type="predicted"/>
<dbReference type="AlphaFoldDB" id="A0A9X9PSV4"/>
<feature type="compositionally biased region" description="Basic and acidic residues" evidence="1">
    <location>
        <begin position="390"/>
        <end position="400"/>
    </location>
</feature>
<dbReference type="PANTHER" id="PTHR34618:SF1">
    <property type="entry name" value="SECRETED PROTEIN"/>
    <property type="match status" value="1"/>
</dbReference>
<feature type="compositionally biased region" description="Acidic residues" evidence="1">
    <location>
        <begin position="401"/>
        <end position="415"/>
    </location>
</feature>
<sequence>MQYSSTILIAAFAVTSVFTHGVVDSVVGANDVTMPGLSVADGTPRDCASPRCGSEADTSIIRKREMGTNKATALGRTQGGGPVDASKMMAMFMGGGGNATATKEAREVHAANVLRRSLGERAANGGTKTPKGTLETGVKAAAGAGASSGMPTCSDDGKVKMTYHQINQDGAGPLTAMVDATSGGTDPAAFKSAEVTQNVPGIGIGGLSAAAVMDFPVEVQMPAGMTCSGTVGDAQNVCIVRMQNAAAAGPFGGSVAVTQSPAAKKRAIEYNLSKRHFARALAKRNAEDDAAAAAAIAELEKIGSATKDEQAENEASTPLTSDKKKADKDAEAEAIDAETKAEDEDEGAKPASTKASGKKSKEEAEAEALDAETKAEDEDTGAKSASPLTSDKKKADKDAEAEAIDAETKAEDEDEGAKPASTKASGKKSKEEAEAEALDAETKAEDEDTGAKSASPLTSDKKKADKDAEAEAIDAETKAEDEDEGPKPASTKASGKKSKDEAEAEALDAETKAEDGE</sequence>
<dbReference type="InterPro" id="IPR021476">
    <property type="entry name" value="Egh16-like"/>
</dbReference>
<evidence type="ECO:0000313" key="3">
    <source>
        <dbReference type="EMBL" id="VCU41327.1"/>
    </source>
</evidence>
<feature type="compositionally biased region" description="Basic and acidic residues" evidence="1">
    <location>
        <begin position="459"/>
        <end position="469"/>
    </location>
</feature>
<feature type="compositionally biased region" description="Basic and acidic residues" evidence="1">
    <location>
        <begin position="321"/>
        <end position="331"/>
    </location>
</feature>
<dbReference type="Proteomes" id="UP000324639">
    <property type="component" value="Chromosome Bgt_-04"/>
</dbReference>
<keyword evidence="2" id="KW-0732">Signal</keyword>
<accession>A0A9X9PSV4</accession>
<dbReference type="PANTHER" id="PTHR34618">
    <property type="entry name" value="SURFACE PROTEIN MAS1, PUTATIVE-RELATED"/>
    <property type="match status" value="1"/>
</dbReference>
<evidence type="ECO:0000256" key="1">
    <source>
        <dbReference type="SAM" id="MobiDB-lite"/>
    </source>
</evidence>
<feature type="compositionally biased region" description="Acidic residues" evidence="1">
    <location>
        <begin position="332"/>
        <end position="346"/>
    </location>
</feature>
<protein>
    <submittedName>
        <fullName evidence="3">BgtASP-20861</fullName>
    </submittedName>
</protein>
<dbReference type="Pfam" id="PF11327">
    <property type="entry name" value="Egh16-like"/>
    <property type="match status" value="1"/>
</dbReference>
<organism evidence="3 4">
    <name type="scientific">Blumeria graminis f. sp. tritici</name>
    <dbReference type="NCBI Taxonomy" id="62690"/>
    <lineage>
        <taxon>Eukaryota</taxon>
        <taxon>Fungi</taxon>
        <taxon>Dikarya</taxon>
        <taxon>Ascomycota</taxon>
        <taxon>Pezizomycotina</taxon>
        <taxon>Leotiomycetes</taxon>
        <taxon>Erysiphales</taxon>
        <taxon>Erysiphaceae</taxon>
        <taxon>Blumeria</taxon>
    </lineage>
</organism>
<feature type="compositionally biased region" description="Acidic residues" evidence="1">
    <location>
        <begin position="364"/>
        <end position="379"/>
    </location>
</feature>
<feature type="signal peptide" evidence="2">
    <location>
        <begin position="1"/>
        <end position="21"/>
    </location>
</feature>